<feature type="region of interest" description="Disordered" evidence="7">
    <location>
        <begin position="25"/>
        <end position="47"/>
    </location>
</feature>
<dbReference type="RefSeq" id="WP_073203228.1">
    <property type="nucleotide sequence ID" value="NZ_FRCZ01000010.1"/>
</dbReference>
<dbReference type="GO" id="GO:0005886">
    <property type="term" value="C:plasma membrane"/>
    <property type="evidence" value="ECO:0007669"/>
    <property type="project" value="UniProtKB-SubCell"/>
</dbReference>
<evidence type="ECO:0000259" key="9">
    <source>
        <dbReference type="Pfam" id="PF02608"/>
    </source>
</evidence>
<dbReference type="PANTHER" id="PTHR34296:SF2">
    <property type="entry name" value="ABC TRANSPORTER GUANOSINE-BINDING PROTEIN NUPN"/>
    <property type="match status" value="1"/>
</dbReference>
<name>A0A1M7QVB0_9BACI</name>
<dbReference type="PANTHER" id="PTHR34296">
    <property type="entry name" value="TRANSCRIPTIONAL ACTIVATOR PROTEIN MED"/>
    <property type="match status" value="1"/>
</dbReference>
<comment type="similarity">
    <text evidence="2">Belongs to the BMP lipoprotein family.</text>
</comment>
<keyword evidence="5" id="KW-0472">Membrane</keyword>
<feature type="compositionally biased region" description="Acidic residues" evidence="7">
    <location>
        <begin position="25"/>
        <end position="38"/>
    </location>
</feature>
<dbReference type="PROSITE" id="PS51257">
    <property type="entry name" value="PROKAR_LIPOPROTEIN"/>
    <property type="match status" value="1"/>
</dbReference>
<dbReference type="CDD" id="cd06304">
    <property type="entry name" value="PBP1_BmpA_Med_PnrA-like"/>
    <property type="match status" value="1"/>
</dbReference>
<dbReference type="Proteomes" id="UP000184184">
    <property type="component" value="Unassembled WGS sequence"/>
</dbReference>
<evidence type="ECO:0000256" key="7">
    <source>
        <dbReference type="SAM" id="MobiDB-lite"/>
    </source>
</evidence>
<keyword evidence="4 8" id="KW-0732">Signal</keyword>
<evidence type="ECO:0000256" key="5">
    <source>
        <dbReference type="ARBA" id="ARBA00023136"/>
    </source>
</evidence>
<feature type="domain" description="ABC transporter substrate-binding protein PnrA-like" evidence="9">
    <location>
        <begin position="49"/>
        <end position="346"/>
    </location>
</feature>
<comment type="subcellular location">
    <subcellularLocation>
        <location evidence="1">Cell membrane</location>
        <topology evidence="1">Lipid-anchor</topology>
    </subcellularLocation>
</comment>
<sequence length="351" mass="37426">MRKNLLFLLVLGFLAFVLVACGTESEDESSNGENDEGNAENSESKEEAKSVAVVLTDQIGVNPFFQQIADGAKQAAEETGLEINVIESSDTTETKQNLEVAVAEGYDLILTATFDAVDPLTTVAEANPDRDFAIIDAIVDLPNVKSAEFKEYEASFLLGAAAGLATETDTVGIIPAQDIALLDKYIVGFQEGVAHVNENAEVLVNYVGSFEDPAKAKEIALQQNSNGADFIAAAAAVSDLGVFEAAAEAGFYTSGQDIDRTVEDPEHVVLSQLKNTDVVAYDFVKEYGNGEFSTGVQSFGLAEDGVGLTYVTAESESPLNDFIGQDTIDQVIEIKDQIISGEIEVKNPLEQ</sequence>
<reference evidence="10 11" key="1">
    <citation type="submission" date="2016-11" db="EMBL/GenBank/DDBJ databases">
        <authorList>
            <person name="Jaros S."/>
            <person name="Januszkiewicz K."/>
            <person name="Wedrychowicz H."/>
        </authorList>
    </citation>
    <scope>NUCLEOTIDE SEQUENCE [LARGE SCALE GENOMIC DNA]</scope>
    <source>
        <strain evidence="10 11">CGMCC 1.10681</strain>
    </source>
</reference>
<dbReference type="InterPro" id="IPR003760">
    <property type="entry name" value="PnrA-like"/>
</dbReference>
<evidence type="ECO:0000256" key="8">
    <source>
        <dbReference type="SAM" id="SignalP"/>
    </source>
</evidence>
<dbReference type="InterPro" id="IPR028082">
    <property type="entry name" value="Peripla_BP_I"/>
</dbReference>
<dbReference type="Gene3D" id="3.40.50.2300">
    <property type="match status" value="2"/>
</dbReference>
<dbReference type="AlphaFoldDB" id="A0A1M7QVB0"/>
<dbReference type="InterPro" id="IPR050957">
    <property type="entry name" value="BMP_lipoprotein"/>
</dbReference>
<gene>
    <name evidence="10" type="ORF">SAMN05216179_3634</name>
</gene>
<evidence type="ECO:0000313" key="10">
    <source>
        <dbReference type="EMBL" id="SHN35731.1"/>
    </source>
</evidence>
<evidence type="ECO:0000256" key="6">
    <source>
        <dbReference type="ARBA" id="ARBA00023288"/>
    </source>
</evidence>
<evidence type="ECO:0000313" key="11">
    <source>
        <dbReference type="Proteomes" id="UP000184184"/>
    </source>
</evidence>
<evidence type="ECO:0000256" key="3">
    <source>
        <dbReference type="ARBA" id="ARBA00022475"/>
    </source>
</evidence>
<dbReference type="STRING" id="1027249.SAMN05216179_3634"/>
<dbReference type="EMBL" id="FRCZ01000010">
    <property type="protein sequence ID" value="SHN35731.1"/>
    <property type="molecule type" value="Genomic_DNA"/>
</dbReference>
<keyword evidence="6" id="KW-0449">Lipoprotein</keyword>
<dbReference type="Pfam" id="PF02608">
    <property type="entry name" value="Bmp"/>
    <property type="match status" value="1"/>
</dbReference>
<proteinExistence type="inferred from homology"/>
<accession>A0A1M7QVB0</accession>
<evidence type="ECO:0000256" key="1">
    <source>
        <dbReference type="ARBA" id="ARBA00004193"/>
    </source>
</evidence>
<feature type="chain" id="PRO_5038770676" evidence="8">
    <location>
        <begin position="21"/>
        <end position="351"/>
    </location>
</feature>
<keyword evidence="3" id="KW-1003">Cell membrane</keyword>
<protein>
    <submittedName>
        <fullName evidence="10">Basic membrane protein A</fullName>
    </submittedName>
</protein>
<evidence type="ECO:0000256" key="4">
    <source>
        <dbReference type="ARBA" id="ARBA00022729"/>
    </source>
</evidence>
<feature type="signal peptide" evidence="8">
    <location>
        <begin position="1"/>
        <end position="20"/>
    </location>
</feature>
<keyword evidence="11" id="KW-1185">Reference proteome</keyword>
<evidence type="ECO:0000256" key="2">
    <source>
        <dbReference type="ARBA" id="ARBA00008610"/>
    </source>
</evidence>
<organism evidence="10 11">
    <name type="scientific">Gracilibacillus kekensis</name>
    <dbReference type="NCBI Taxonomy" id="1027249"/>
    <lineage>
        <taxon>Bacteria</taxon>
        <taxon>Bacillati</taxon>
        <taxon>Bacillota</taxon>
        <taxon>Bacilli</taxon>
        <taxon>Bacillales</taxon>
        <taxon>Bacillaceae</taxon>
        <taxon>Gracilibacillus</taxon>
    </lineage>
</organism>
<dbReference type="SUPFAM" id="SSF53822">
    <property type="entry name" value="Periplasmic binding protein-like I"/>
    <property type="match status" value="1"/>
</dbReference>